<dbReference type="Pfam" id="PF00665">
    <property type="entry name" value="rve"/>
    <property type="match status" value="1"/>
</dbReference>
<dbReference type="SMART" id="SM00343">
    <property type="entry name" value="ZnF_C2HC"/>
    <property type="match status" value="2"/>
</dbReference>
<dbReference type="EC" id="2.7.7.49" evidence="1"/>
<evidence type="ECO:0000256" key="2">
    <source>
        <dbReference type="ARBA" id="ARBA00022670"/>
    </source>
</evidence>
<evidence type="ECO:0000259" key="19">
    <source>
        <dbReference type="PROSITE" id="PS50878"/>
    </source>
</evidence>
<evidence type="ECO:0000256" key="3">
    <source>
        <dbReference type="ARBA" id="ARBA00022679"/>
    </source>
</evidence>
<dbReference type="SUPFAM" id="SSF56672">
    <property type="entry name" value="DNA/RNA polymerases"/>
    <property type="match status" value="1"/>
</dbReference>
<dbReference type="PANTHER" id="PTHR37984:SF5">
    <property type="entry name" value="PROTEIN NYNRIN-LIKE"/>
    <property type="match status" value="1"/>
</dbReference>
<dbReference type="InterPro" id="IPR043128">
    <property type="entry name" value="Rev_trsase/Diguanyl_cyclase"/>
</dbReference>
<keyword evidence="16" id="KW-0863">Zinc-finger</keyword>
<dbReference type="FunFam" id="3.10.20.370:FF:000001">
    <property type="entry name" value="Retrovirus-related Pol polyprotein from transposon 17.6-like protein"/>
    <property type="match status" value="1"/>
</dbReference>
<keyword evidence="7" id="KW-0064">Aspartyl protease</keyword>
<dbReference type="SUPFAM" id="SSF53098">
    <property type="entry name" value="Ribonuclease H-like"/>
    <property type="match status" value="2"/>
</dbReference>
<evidence type="ECO:0000256" key="11">
    <source>
        <dbReference type="ARBA" id="ARBA00022908"/>
    </source>
</evidence>
<dbReference type="GO" id="GO:0003887">
    <property type="term" value="F:DNA-directed DNA polymerase activity"/>
    <property type="evidence" value="ECO:0007669"/>
    <property type="project" value="UniProtKB-KW"/>
</dbReference>
<dbReference type="GO" id="GO:0015074">
    <property type="term" value="P:DNA integration"/>
    <property type="evidence" value="ECO:0007669"/>
    <property type="project" value="UniProtKB-KW"/>
</dbReference>
<dbReference type="SUPFAM" id="SSF50630">
    <property type="entry name" value="Acid proteases"/>
    <property type="match status" value="1"/>
</dbReference>
<keyword evidence="14" id="KW-0238">DNA-binding</keyword>
<evidence type="ECO:0000256" key="14">
    <source>
        <dbReference type="ARBA" id="ARBA00023125"/>
    </source>
</evidence>
<feature type="domain" description="Reverse transcriptase" evidence="19">
    <location>
        <begin position="615"/>
        <end position="794"/>
    </location>
</feature>
<name>A0AA38TIT7_9ASTR</name>
<protein>
    <recommendedName>
        <fullName evidence="1">RNA-directed DNA polymerase</fullName>
        <ecNumber evidence="1">2.7.7.49</ecNumber>
    </recommendedName>
</protein>
<dbReference type="FunFam" id="3.30.70.270:FF:000026">
    <property type="entry name" value="Transposon Ty3-G Gag-Pol polyprotein"/>
    <property type="match status" value="1"/>
</dbReference>
<evidence type="ECO:0000256" key="1">
    <source>
        <dbReference type="ARBA" id="ARBA00012493"/>
    </source>
</evidence>
<feature type="compositionally biased region" description="Gly residues" evidence="17">
    <location>
        <begin position="52"/>
        <end position="61"/>
    </location>
</feature>
<dbReference type="Gene3D" id="3.30.70.270">
    <property type="match status" value="2"/>
</dbReference>
<feature type="region of interest" description="Disordered" evidence="17">
    <location>
        <begin position="40"/>
        <end position="62"/>
    </location>
</feature>
<dbReference type="Pfam" id="PF08284">
    <property type="entry name" value="RVP_2"/>
    <property type="match status" value="1"/>
</dbReference>
<feature type="compositionally biased region" description="Polar residues" evidence="17">
    <location>
        <begin position="352"/>
        <end position="369"/>
    </location>
</feature>
<dbReference type="InterPro" id="IPR012337">
    <property type="entry name" value="RNaseH-like_sf"/>
</dbReference>
<evidence type="ECO:0000313" key="21">
    <source>
        <dbReference type="EMBL" id="KAJ9561719.1"/>
    </source>
</evidence>
<dbReference type="Pfam" id="PF17921">
    <property type="entry name" value="Integrase_H2C2"/>
    <property type="match status" value="1"/>
</dbReference>
<dbReference type="InterPro" id="IPR043502">
    <property type="entry name" value="DNA/RNA_pol_sf"/>
</dbReference>
<dbReference type="GO" id="GO:0008270">
    <property type="term" value="F:zinc ion binding"/>
    <property type="evidence" value="ECO:0007669"/>
    <property type="project" value="UniProtKB-KW"/>
</dbReference>
<evidence type="ECO:0000256" key="8">
    <source>
        <dbReference type="ARBA" id="ARBA00022759"/>
    </source>
</evidence>
<keyword evidence="16" id="KW-0862">Zinc</keyword>
<dbReference type="GO" id="GO:0006508">
    <property type="term" value="P:proteolysis"/>
    <property type="evidence" value="ECO:0007669"/>
    <property type="project" value="UniProtKB-KW"/>
</dbReference>
<dbReference type="InterPro" id="IPR050951">
    <property type="entry name" value="Retrovirus_Pol_polyprotein"/>
</dbReference>
<keyword evidence="5" id="KW-0540">Nuclease</keyword>
<dbReference type="InterPro" id="IPR056924">
    <property type="entry name" value="SH3_Tf2-1"/>
</dbReference>
<evidence type="ECO:0000256" key="10">
    <source>
        <dbReference type="ARBA" id="ARBA00022842"/>
    </source>
</evidence>
<dbReference type="GO" id="GO:0003677">
    <property type="term" value="F:DNA binding"/>
    <property type="evidence" value="ECO:0007669"/>
    <property type="project" value="UniProtKB-KW"/>
</dbReference>
<comment type="caution">
    <text evidence="21">The sequence shown here is derived from an EMBL/GenBank/DDBJ whole genome shotgun (WGS) entry which is preliminary data.</text>
</comment>
<feature type="compositionally biased region" description="Low complexity" evidence="17">
    <location>
        <begin position="256"/>
        <end position="269"/>
    </location>
</feature>
<dbReference type="Gene3D" id="4.10.60.10">
    <property type="entry name" value="Zinc finger, CCHC-type"/>
    <property type="match status" value="1"/>
</dbReference>
<evidence type="ECO:0000259" key="20">
    <source>
        <dbReference type="PROSITE" id="PS50994"/>
    </source>
</evidence>
<dbReference type="Pfam" id="PF17917">
    <property type="entry name" value="RT_RNaseH"/>
    <property type="match status" value="1"/>
</dbReference>
<keyword evidence="3" id="KW-0808">Transferase</keyword>
<keyword evidence="6" id="KW-0479">Metal-binding</keyword>
<keyword evidence="15" id="KW-0233">DNA recombination</keyword>
<dbReference type="Pfam" id="PF00078">
    <property type="entry name" value="RVT_1"/>
    <property type="match status" value="1"/>
</dbReference>
<proteinExistence type="predicted"/>
<dbReference type="InterPro" id="IPR000477">
    <property type="entry name" value="RT_dom"/>
</dbReference>
<dbReference type="CDD" id="cd00303">
    <property type="entry name" value="retropepsin_like"/>
    <property type="match status" value="1"/>
</dbReference>
<dbReference type="EMBL" id="JARYMX010000002">
    <property type="protein sequence ID" value="KAJ9561719.1"/>
    <property type="molecule type" value="Genomic_DNA"/>
</dbReference>
<dbReference type="Proteomes" id="UP001172457">
    <property type="component" value="Chromosome 2"/>
</dbReference>
<dbReference type="InterPro" id="IPR041373">
    <property type="entry name" value="RT_RNaseH"/>
</dbReference>
<dbReference type="InterPro" id="IPR045358">
    <property type="entry name" value="Ty3_capsid"/>
</dbReference>
<keyword evidence="8" id="KW-0255">Endonuclease</keyword>
<evidence type="ECO:0000256" key="16">
    <source>
        <dbReference type="PROSITE-ProRule" id="PRU00047"/>
    </source>
</evidence>
<keyword evidence="13" id="KW-0239">DNA-directed DNA polymerase</keyword>
<evidence type="ECO:0000256" key="9">
    <source>
        <dbReference type="ARBA" id="ARBA00022801"/>
    </source>
</evidence>
<gene>
    <name evidence="21" type="ORF">OSB04_006879</name>
</gene>
<evidence type="ECO:0000256" key="7">
    <source>
        <dbReference type="ARBA" id="ARBA00022750"/>
    </source>
</evidence>
<dbReference type="FunFam" id="3.10.10.10:FF:000007">
    <property type="entry name" value="Retrovirus-related Pol polyprotein from transposon 17.6-like Protein"/>
    <property type="match status" value="1"/>
</dbReference>
<dbReference type="GO" id="GO:0003964">
    <property type="term" value="F:RNA-directed DNA polymerase activity"/>
    <property type="evidence" value="ECO:0007669"/>
    <property type="project" value="UniProtKB-KW"/>
</dbReference>
<dbReference type="PROSITE" id="PS50878">
    <property type="entry name" value="RT_POL"/>
    <property type="match status" value="1"/>
</dbReference>
<dbReference type="GO" id="GO:0006310">
    <property type="term" value="P:DNA recombination"/>
    <property type="evidence" value="ECO:0007669"/>
    <property type="project" value="UniProtKB-KW"/>
</dbReference>
<keyword evidence="22" id="KW-1185">Reference proteome</keyword>
<keyword evidence="11" id="KW-0229">DNA integration</keyword>
<accession>A0AA38TIT7</accession>
<dbReference type="InterPro" id="IPR041588">
    <property type="entry name" value="Integrase_H2C2"/>
</dbReference>
<evidence type="ECO:0000259" key="18">
    <source>
        <dbReference type="PROSITE" id="PS50158"/>
    </source>
</evidence>
<dbReference type="Pfam" id="PF19259">
    <property type="entry name" value="Ty3_capsid"/>
    <property type="match status" value="1"/>
</dbReference>
<evidence type="ECO:0000256" key="5">
    <source>
        <dbReference type="ARBA" id="ARBA00022722"/>
    </source>
</evidence>
<evidence type="ECO:0000256" key="12">
    <source>
        <dbReference type="ARBA" id="ARBA00022918"/>
    </source>
</evidence>
<keyword evidence="4" id="KW-0548">Nucleotidyltransferase</keyword>
<keyword evidence="10" id="KW-0460">Magnesium</keyword>
<organism evidence="21 22">
    <name type="scientific">Centaurea solstitialis</name>
    <name type="common">yellow star-thistle</name>
    <dbReference type="NCBI Taxonomy" id="347529"/>
    <lineage>
        <taxon>Eukaryota</taxon>
        <taxon>Viridiplantae</taxon>
        <taxon>Streptophyta</taxon>
        <taxon>Embryophyta</taxon>
        <taxon>Tracheophyta</taxon>
        <taxon>Spermatophyta</taxon>
        <taxon>Magnoliopsida</taxon>
        <taxon>eudicotyledons</taxon>
        <taxon>Gunneridae</taxon>
        <taxon>Pentapetalae</taxon>
        <taxon>asterids</taxon>
        <taxon>campanulids</taxon>
        <taxon>Asterales</taxon>
        <taxon>Asteraceae</taxon>
        <taxon>Carduoideae</taxon>
        <taxon>Cardueae</taxon>
        <taxon>Centaureinae</taxon>
        <taxon>Centaurea</taxon>
    </lineage>
</organism>
<keyword evidence="12" id="KW-0695">RNA-directed DNA polymerase</keyword>
<dbReference type="CDD" id="cd01647">
    <property type="entry name" value="RT_LTR"/>
    <property type="match status" value="1"/>
</dbReference>
<dbReference type="Gene3D" id="1.10.340.70">
    <property type="match status" value="1"/>
</dbReference>
<evidence type="ECO:0000256" key="13">
    <source>
        <dbReference type="ARBA" id="ARBA00022932"/>
    </source>
</evidence>
<dbReference type="GO" id="GO:0004190">
    <property type="term" value="F:aspartic-type endopeptidase activity"/>
    <property type="evidence" value="ECO:0007669"/>
    <property type="project" value="UniProtKB-KW"/>
</dbReference>
<dbReference type="PANTHER" id="PTHR37984">
    <property type="entry name" value="PROTEIN CBG26694"/>
    <property type="match status" value="1"/>
</dbReference>
<keyword evidence="9" id="KW-0378">Hydrolase</keyword>
<dbReference type="InterPro" id="IPR021109">
    <property type="entry name" value="Peptidase_aspartic_dom_sf"/>
</dbReference>
<dbReference type="Gene3D" id="3.10.10.10">
    <property type="entry name" value="HIV Type 1 Reverse Transcriptase, subunit A, domain 1"/>
    <property type="match status" value="1"/>
</dbReference>
<dbReference type="InterPro" id="IPR001878">
    <property type="entry name" value="Znf_CCHC"/>
</dbReference>
<sequence>MTTRNTRSTGSTPNNQTPDIAQLVAQQVQNAIPNIVTQVTAGIDNRRRSGGDQSGEGGSGSSQGCTYKTFMSCKPKEFHGKEGAVGLLSWFDSMESVLHISKCSDNRKVEYAACQLQGRALTWWNIQVQTRGREAAYNLSWEDFKKLLIEEYCPKSELQKLEAEFWNHSMKGMDVDKYTARFHELAQLVPHMVTPEEKRIDRYIWGLAPEIRRMITSANPTTIQSAVVLANRLANDVVRSGTGTKGSMGGKRKLEGQSGRRPSSGSSQSTHSLKNYVAKTQDQGTYKGSYPECKKCNRHHWGNCLYCEKCKQLGHSTQYCRKGEGVPSEGRKCFECGSPNHFKNKCPKIGQGSRNTMDGSQGSRTNTVNQGTQARGRAFVIGTEEARQEPRVITGTFLINDHYASVIFDSGADRSFVSLGFRPLIPLASESLDEVYSIELADGRELKAHDVLLNCTLSLADELFSIDLIPIELGSFDAVVGMDWLSQNRATIGCYEKTVRIQLSDGRTLVIEGERPNRSLGIVSCMKAHSYLRKRYIAFLVQVVGKKPEVKKLEDIPVVRNYPEVFPDELPGLPPTRQVEFRIDLIPGAAPVAKAPYRLAPAEMRELSNQIQELLDKGFIQPSSSPWGAPVLFVKKKDGSLRMCIDYRELNKLTIKNRYPLPRIDDLFDQLQGASFFSKIDLRSGYYQVRVHEEDVPKTAFRTRYGHYEFMVMPFGLTNAPAVFMDLMNRICRPYLDKFVIVFIDDILIYSQSRKEHEQHLKVVLELLRDQKLYAKFSKCEFWIREVHFLGHVVREEGILVDPAKIEAIAKWETPKTPTEIRQFLGLAGYYRRFIEGFSKIAQPLTMLTQKDKKFDWGQRQEDAFQLLKQKLCNAPVLALPQGTEDFVVYCDASRQGLGCVLMQRDKVIAYASRQLKDHEQNYTTHDLELGAVVFALKIWRHYLYGTKCTVFTDHKSLQHILDQKMLNMRQRRWVELLSDYDCEIKYHPGKANVVADALSRKERAKPLRVRALEMLVHTSLKEDILKAQEEALREDRLKDETLHNLEGRFDLKTDGVRYFKGRVWVPKTGNLRGLILKEAHESRYSIHPGADKMYKDLKEYYWWPGMKKDVASYMGRCLTCSKVKAENQKPSGLLQQPGIPEWKWERISMDLVTKLPRTAKGHDTIWVIVDRLTKSAHFLPIREDYKMDKLAQIYIKEVVTRHGVPISIISDRDSRFTSRFWQSLQKSLGSQLDWSTAYHPQTDGQSERTIQTLEDMLRACVIDFGGNWDDHLPLVEFSYNNSYHTSIQCAPYEALYGRKCRSPLSWVEVGDSQLTGPELIQETTDKIGLIRDRLKAARDRQKSYADNRRKPLEFQVGDRVLLKVSPWKGLVRFGKRGKLSPRYVGPFEIIERVGPVAYKLRLPEEMSEIHNTFHVSNLKKCITDESQVIPLEEVFVDKTLCFVEEPIEILDKEVKKLKRSKIPIVKVHWRSRRGPEYTWEREDFMRKKLIRWILLLQEFDIEVRDKRGVENLAADHLSRLENPDMDSGGIEVIRDKFPDEDLNMIKTVGEDPIPWYADFANYLAAGVLVKGPDRMPRRCVSGPAVTTLHFPPQLLSYTTQTLEEIHPYSRTHSSVWGIDFTGPFPDSRGNKYILVAVDYVSKWAEAKASPTNDARVVVDFVKSLVYRYGCPKAIISDRGTHFANYLLEKTLKRYGVHHRFSTAYHPQANGQAENNNRALKRILEKTIDKNPKIWSQKLEDALWAYRTAYKTPIGSTPYRMFYGKACHLPFEFEYKALWALKKVHLDDIASGKERLINLHELEELRSLAYENSKIYKEHRKKWHDAHLKEVKVFKEGDKVLMYQTRFKFSPGKLKSRWIGPYVVLKAYPSGYVDLMTEIGQFKVNGHRLKLYNEDDPVRNGERASSTRNVRDHPCLSFDSDNILRSEKMSLMIELDRLKKRDIEIGSIVDLHFVDEIGFGDRLSDLSRREYRDRFGVVRFFLATFDFDLEAYDEDRFDGHCVKFRLLGNGTTLHCLGLEYCYDFSRLLSPDQTTFLITSLTVLVNLGPNSRVRSFGQPLDWDPTYNPTPRKVLSFDPNIVFSIGC</sequence>
<dbReference type="PROSITE" id="PS50994">
    <property type="entry name" value="INTEGRASE"/>
    <property type="match status" value="2"/>
</dbReference>
<feature type="domain" description="CCHC-type" evidence="18">
    <location>
        <begin position="331"/>
        <end position="348"/>
    </location>
</feature>
<dbReference type="Gene3D" id="3.30.420.10">
    <property type="entry name" value="Ribonuclease H-like superfamily/Ribonuclease H"/>
    <property type="match status" value="3"/>
</dbReference>
<dbReference type="FunFam" id="3.30.420.10:FF:000032">
    <property type="entry name" value="Retrovirus-related Pol polyprotein from transposon 297-like Protein"/>
    <property type="match status" value="2"/>
</dbReference>
<feature type="domain" description="Integrase catalytic" evidence="20">
    <location>
        <begin position="1137"/>
        <end position="1300"/>
    </location>
</feature>
<evidence type="ECO:0000256" key="6">
    <source>
        <dbReference type="ARBA" id="ARBA00022723"/>
    </source>
</evidence>
<keyword evidence="2" id="KW-0645">Protease</keyword>
<dbReference type="InterPro" id="IPR001584">
    <property type="entry name" value="Integrase_cat-core"/>
</dbReference>
<dbReference type="PROSITE" id="PS50158">
    <property type="entry name" value="ZF_CCHC"/>
    <property type="match status" value="1"/>
</dbReference>
<dbReference type="CDD" id="cd09274">
    <property type="entry name" value="RNase_HI_RT_Ty3"/>
    <property type="match status" value="1"/>
</dbReference>
<evidence type="ECO:0000256" key="15">
    <source>
        <dbReference type="ARBA" id="ARBA00023172"/>
    </source>
</evidence>
<evidence type="ECO:0000256" key="17">
    <source>
        <dbReference type="SAM" id="MobiDB-lite"/>
    </source>
</evidence>
<dbReference type="InterPro" id="IPR036397">
    <property type="entry name" value="RNaseH_sf"/>
</dbReference>
<reference evidence="21" key="1">
    <citation type="submission" date="2023-03" db="EMBL/GenBank/DDBJ databases">
        <title>Chromosome-scale reference genome and RAD-based genetic map of yellow starthistle (Centaurea solstitialis) reveal putative structural variation and QTLs associated with invader traits.</title>
        <authorList>
            <person name="Reatini B."/>
            <person name="Cang F.A."/>
            <person name="Jiang Q."/>
            <person name="Mckibben M.T.W."/>
            <person name="Barker M.S."/>
            <person name="Rieseberg L.H."/>
            <person name="Dlugosch K.M."/>
        </authorList>
    </citation>
    <scope>NUCLEOTIDE SEQUENCE</scope>
    <source>
        <strain evidence="21">CAN-66</strain>
        <tissue evidence="21">Leaf</tissue>
    </source>
</reference>
<evidence type="ECO:0000256" key="4">
    <source>
        <dbReference type="ARBA" id="ARBA00022695"/>
    </source>
</evidence>
<feature type="region of interest" description="Disordered" evidence="17">
    <location>
        <begin position="239"/>
        <end position="272"/>
    </location>
</feature>
<dbReference type="Pfam" id="PF24626">
    <property type="entry name" value="SH3_Tf2-1"/>
    <property type="match status" value="1"/>
</dbReference>
<dbReference type="GO" id="GO:0004519">
    <property type="term" value="F:endonuclease activity"/>
    <property type="evidence" value="ECO:0007669"/>
    <property type="project" value="UniProtKB-KW"/>
</dbReference>
<feature type="region of interest" description="Disordered" evidence="17">
    <location>
        <begin position="349"/>
        <end position="369"/>
    </location>
</feature>
<evidence type="ECO:0000313" key="22">
    <source>
        <dbReference type="Proteomes" id="UP001172457"/>
    </source>
</evidence>
<feature type="domain" description="Integrase catalytic" evidence="20">
    <location>
        <begin position="1604"/>
        <end position="1766"/>
    </location>
</feature>
<dbReference type="Gene3D" id="2.40.70.10">
    <property type="entry name" value="Acid Proteases"/>
    <property type="match status" value="1"/>
</dbReference>